<comment type="caution">
    <text evidence="2">The sequence shown here is derived from an EMBL/GenBank/DDBJ whole genome shotgun (WGS) entry which is preliminary data.</text>
</comment>
<dbReference type="Proteomes" id="UP000652219">
    <property type="component" value="Unassembled WGS sequence"/>
</dbReference>
<protein>
    <submittedName>
        <fullName evidence="2">HET-domain-containing protein</fullName>
    </submittedName>
</protein>
<evidence type="ECO:0000259" key="1">
    <source>
        <dbReference type="Pfam" id="PF06985"/>
    </source>
</evidence>
<dbReference type="PANTHER" id="PTHR24148">
    <property type="entry name" value="ANKYRIN REPEAT DOMAIN-CONTAINING PROTEIN 39 HOMOLOG-RELATED"/>
    <property type="match status" value="1"/>
</dbReference>
<dbReference type="InterPro" id="IPR010730">
    <property type="entry name" value="HET"/>
</dbReference>
<evidence type="ECO:0000313" key="3">
    <source>
        <dbReference type="Proteomes" id="UP000652219"/>
    </source>
</evidence>
<sequence length="579" mass="66308">MAALSATSTDQPYVYADLNLERPAFRLARLLNGDGPEMKCELFQAYLDERESVLPYEAVSYTWGPTDLCHSVDVNGKRLAITASLYVALQHLRYAERDRILWVDGICINQDNHKERGHQVQQMGHIYRHAERVIFWLGLATNETDKVMESLQLLTKHSMRQTTSSWRLRDRRWHHMWNTCQWVSLRLDPDFKSTLQQGLTNLLTRTWFRRAWILQEVANAQSALICCGQKSASARLFPLMPILLGVTPKELQQAVLDIMPGPSRKATWWAQDRSLYCLLRYFGSSEATEPRDIIYALRGISTDANDPSILTPDYGLSEQELLQQVSQFLFYCDVNKNGVLVRDVRDLAGRVSHFNSVVIGKFISSFKKEELSVLLKRGNIHISNYTVRSVLEDRENGLYLLQHGLEGSEFPLVLGDDAVFAFARWGDANIMSMVLRHWVPGDISIRKRFLLSAALNEAHAPQILRVGMNGVDLRFDNESSSRSAYFEKELWLATLLNNRTGFEAREEIFRASSFSNWKYSADVVLWYLKSPSQAFSLITSHPDVSEFLPSDVVPFTDETVASFKLQLQLHGWSPFAYHD</sequence>
<feature type="domain" description="Heterokaryon incompatibility" evidence="1">
    <location>
        <begin position="56"/>
        <end position="216"/>
    </location>
</feature>
<gene>
    <name evidence="2" type="ORF">CSOJ01_07463</name>
</gene>
<dbReference type="InterPro" id="IPR052895">
    <property type="entry name" value="HetReg/Transcr_Mod"/>
</dbReference>
<keyword evidence="3" id="KW-1185">Reference proteome</keyword>
<dbReference type="Pfam" id="PF06985">
    <property type="entry name" value="HET"/>
    <property type="match status" value="1"/>
</dbReference>
<dbReference type="PANTHER" id="PTHR24148:SF78">
    <property type="entry name" value="HETEROKARYON INCOMPATIBILITY DOMAIN-CONTAINING PROTEIN"/>
    <property type="match status" value="1"/>
</dbReference>
<evidence type="ECO:0000313" key="2">
    <source>
        <dbReference type="EMBL" id="KAF6808608.1"/>
    </source>
</evidence>
<dbReference type="EMBL" id="WIGN01000115">
    <property type="protein sequence ID" value="KAF6808608.1"/>
    <property type="molecule type" value="Genomic_DNA"/>
</dbReference>
<accession>A0A8H6MUC1</accession>
<dbReference type="AlphaFoldDB" id="A0A8H6MUC1"/>
<name>A0A8H6MUC1_9PEZI</name>
<organism evidence="2 3">
    <name type="scientific">Colletotrichum sojae</name>
    <dbReference type="NCBI Taxonomy" id="2175907"/>
    <lineage>
        <taxon>Eukaryota</taxon>
        <taxon>Fungi</taxon>
        <taxon>Dikarya</taxon>
        <taxon>Ascomycota</taxon>
        <taxon>Pezizomycotina</taxon>
        <taxon>Sordariomycetes</taxon>
        <taxon>Hypocreomycetidae</taxon>
        <taxon>Glomerellales</taxon>
        <taxon>Glomerellaceae</taxon>
        <taxon>Colletotrichum</taxon>
        <taxon>Colletotrichum orchidearum species complex</taxon>
    </lineage>
</organism>
<proteinExistence type="predicted"/>
<reference evidence="2 3" key="1">
    <citation type="journal article" date="2020" name="Phytopathology">
        <title>Genome Sequence Resources of Colletotrichum truncatum, C. plurivorum, C. musicola, and C. sojae: Four Species Pathogenic to Soybean (Glycine max).</title>
        <authorList>
            <person name="Rogerio F."/>
            <person name="Boufleur T.R."/>
            <person name="Ciampi-Guillardi M."/>
            <person name="Sukno S.A."/>
            <person name="Thon M.R."/>
            <person name="Massola Junior N.S."/>
            <person name="Baroncelli R."/>
        </authorList>
    </citation>
    <scope>NUCLEOTIDE SEQUENCE [LARGE SCALE GENOMIC DNA]</scope>
    <source>
        <strain evidence="2 3">LFN0009</strain>
    </source>
</reference>